<comment type="subcellular location">
    <subcellularLocation>
        <location evidence="2 8">Golgi apparatus membrane</location>
        <topology evidence="2 8">Multi-pass membrane protein</topology>
    </subcellularLocation>
</comment>
<evidence type="ECO:0000313" key="10">
    <source>
        <dbReference type="Proteomes" id="UP000249464"/>
    </source>
</evidence>
<feature type="transmembrane region" description="Helical" evidence="8">
    <location>
        <begin position="189"/>
        <end position="209"/>
    </location>
</feature>
<keyword evidence="10" id="KW-1185">Reference proteome</keyword>
<protein>
    <recommendedName>
        <fullName evidence="4 8">Golgi apparatus membrane protein TVP23</fullName>
    </recommendedName>
</protein>
<organism evidence="9 10">
    <name type="scientific">Microbotryum silenes-dioicae</name>
    <dbReference type="NCBI Taxonomy" id="796604"/>
    <lineage>
        <taxon>Eukaryota</taxon>
        <taxon>Fungi</taxon>
        <taxon>Dikarya</taxon>
        <taxon>Basidiomycota</taxon>
        <taxon>Pucciniomycotina</taxon>
        <taxon>Microbotryomycetes</taxon>
        <taxon>Microbotryales</taxon>
        <taxon>Microbotryaceae</taxon>
        <taxon>Microbotryum</taxon>
    </lineage>
</organism>
<evidence type="ECO:0000256" key="1">
    <source>
        <dbReference type="ARBA" id="ARBA00003246"/>
    </source>
</evidence>
<evidence type="ECO:0000256" key="6">
    <source>
        <dbReference type="ARBA" id="ARBA00022989"/>
    </source>
</evidence>
<evidence type="ECO:0000256" key="5">
    <source>
        <dbReference type="ARBA" id="ARBA00022692"/>
    </source>
</evidence>
<comment type="similarity">
    <text evidence="3 8">Belongs to the TVP23 family.</text>
</comment>
<evidence type="ECO:0000256" key="2">
    <source>
        <dbReference type="ARBA" id="ARBA00004653"/>
    </source>
</evidence>
<dbReference type="InterPro" id="IPR008564">
    <property type="entry name" value="TVP23-like"/>
</dbReference>
<dbReference type="Proteomes" id="UP000249464">
    <property type="component" value="Unassembled WGS sequence"/>
</dbReference>
<dbReference type="EMBL" id="FQNC01000015">
    <property type="protein sequence ID" value="SGY17417.1"/>
    <property type="molecule type" value="Genomic_DNA"/>
</dbReference>
<evidence type="ECO:0000256" key="4">
    <source>
        <dbReference type="ARBA" id="ARBA00013603"/>
    </source>
</evidence>
<evidence type="ECO:0000256" key="3">
    <source>
        <dbReference type="ARBA" id="ARBA00005467"/>
    </source>
</evidence>
<evidence type="ECO:0000256" key="8">
    <source>
        <dbReference type="RuleBase" id="RU361206"/>
    </source>
</evidence>
<feature type="transmembrane region" description="Helical" evidence="8">
    <location>
        <begin position="215"/>
        <end position="235"/>
    </location>
</feature>
<keyword evidence="6 8" id="KW-1133">Transmembrane helix</keyword>
<keyword evidence="7 8" id="KW-0472">Membrane</keyword>
<dbReference type="AlphaFoldDB" id="A0A2X0LWK2"/>
<dbReference type="GO" id="GO:0000139">
    <property type="term" value="C:Golgi membrane"/>
    <property type="evidence" value="ECO:0007669"/>
    <property type="project" value="UniProtKB-SubCell"/>
</dbReference>
<reference evidence="9 10" key="1">
    <citation type="submission" date="2016-11" db="EMBL/GenBank/DDBJ databases">
        <authorList>
            <person name="Jaros S."/>
            <person name="Januszkiewicz K."/>
            <person name="Wedrychowicz H."/>
        </authorList>
    </citation>
    <scope>NUCLEOTIDE SEQUENCE [LARGE SCALE GENOMIC DNA]</scope>
</reference>
<evidence type="ECO:0000256" key="7">
    <source>
        <dbReference type="ARBA" id="ARBA00023136"/>
    </source>
</evidence>
<keyword evidence="5 8" id="KW-0812">Transmembrane</keyword>
<evidence type="ECO:0000313" key="9">
    <source>
        <dbReference type="EMBL" id="SGY17417.1"/>
    </source>
</evidence>
<dbReference type="STRING" id="796604.A0A2X0LWK2"/>
<dbReference type="Pfam" id="PF05832">
    <property type="entry name" value="DUF846"/>
    <property type="match status" value="1"/>
</dbReference>
<proteinExistence type="inferred from homology"/>
<feature type="transmembrane region" description="Helical" evidence="8">
    <location>
        <begin position="247"/>
        <end position="270"/>
    </location>
</feature>
<feature type="transmembrane region" description="Helical" evidence="8">
    <location>
        <begin position="100"/>
        <end position="118"/>
    </location>
</feature>
<dbReference type="GO" id="GO:0009306">
    <property type="term" value="P:protein secretion"/>
    <property type="evidence" value="ECO:0007669"/>
    <property type="project" value="TreeGrafter"/>
</dbReference>
<keyword evidence="8" id="KW-0333">Golgi apparatus</keyword>
<dbReference type="PANTHER" id="PTHR13019">
    <property type="entry name" value="GOLGI APPARATUS MEMBRANE PROTEIN TVP23"/>
    <property type="match status" value="1"/>
</dbReference>
<dbReference type="PANTHER" id="PTHR13019:SF7">
    <property type="entry name" value="GOLGI APPARATUS MEMBRANE PROTEIN TVP23"/>
    <property type="match status" value="1"/>
</dbReference>
<gene>
    <name evidence="9" type="primary">BQ5605_C015g07778</name>
    <name evidence="9" type="ORF">BQ5605_C015G07778</name>
</gene>
<sequence>MASLSGRIASDQEPLYDSMNTATNSSLTPHSNTNATPAAPPVLTSISSSQAAAPLNDSNNNNTGAASILSQSAHPGALVFLYLFRSAAVATYLFCGFVSSSYVFSTVLVVVLLSLDFWTVRNVSGRRLVGLRFWSQVDEDGTAFWVFESRSVSTLHRGVDSRKSRLVADSNVRIPQPDQVANVIDAKMFWIALYTFPVIWIALFFVGLLKFNLSFLPIVALALVFNLTNAVGYTYDAKRRWATGVGMSGLLGSVGGLGGSMVTGLASNAFSRLFK</sequence>
<accession>A0A2X0LWK2</accession>
<comment type="function">
    <text evidence="1 8">Golgi membrane protein involved in vesicular trafficking.</text>
</comment>
<name>A0A2X0LWK2_9BASI</name>
<dbReference type="GO" id="GO:0016192">
    <property type="term" value="P:vesicle-mediated transport"/>
    <property type="evidence" value="ECO:0007669"/>
    <property type="project" value="TreeGrafter"/>
</dbReference>